<dbReference type="InterPro" id="IPR005140">
    <property type="entry name" value="eRF1_Pelota-like_N"/>
</dbReference>
<dbReference type="Pfam" id="PF03464">
    <property type="entry name" value="eRF1_2"/>
    <property type="match status" value="1"/>
</dbReference>
<evidence type="ECO:0000256" key="3">
    <source>
        <dbReference type="ARBA" id="ARBA00009504"/>
    </source>
</evidence>
<dbReference type="Pfam" id="PF03465">
    <property type="entry name" value="eRF1_3"/>
    <property type="match status" value="1"/>
</dbReference>
<dbReference type="FunFam" id="3.30.1330.30:FF:000008">
    <property type="entry name" value="Protein pelota homolog"/>
    <property type="match status" value="1"/>
</dbReference>
<dbReference type="FunFam" id="2.30.30.870:FF:000001">
    <property type="entry name" value="Protein pelota homolog"/>
    <property type="match status" value="1"/>
</dbReference>
<keyword evidence="9" id="KW-1185">Reference proteome</keyword>
<dbReference type="InterPro" id="IPR004405">
    <property type="entry name" value="TF_pelota"/>
</dbReference>
<dbReference type="InterPro" id="IPR005142">
    <property type="entry name" value="eRF1_3"/>
</dbReference>
<dbReference type="SUPFAM" id="SSF55315">
    <property type="entry name" value="L30e-like"/>
    <property type="match status" value="1"/>
</dbReference>
<sequence length="383" mass="42401">MKLIRKNLEKDGSGGMTLYPEQPEDMWHAYNLIQQGDRLKATTLRRVTTESATGSTTSQKVKTTLTISVTKLDFDTAASELHIAGTVAEENAYVKRGAHHTLDLELFRNFTLEKVEWDSMALERVGLACDPGRAAQVGAVVLQEGLAHICLLTEHMTLMKLRVEMPIPRKARGSSTAHEKGLTRFYETVYEAMKRFFFDAFGQEEGLKAILIASPGFTGEGLLKRCMAKAALEDRRDILKFKSHCILAHCSSGHLFSLAEALKQPGVMQQLADTKFAQESQMLERFYKMMADDDNRAWYGPEHVSKAVAAGAVGTLMLTDTLFRAQDVATRKRHVAMVEQVRDAGGQVLVFSSLHESGKQLGQLGEIAALLTVPLAEEDLDLV</sequence>
<evidence type="ECO:0000259" key="7">
    <source>
        <dbReference type="SMART" id="SM01194"/>
    </source>
</evidence>
<dbReference type="GO" id="GO:0005737">
    <property type="term" value="C:cytoplasm"/>
    <property type="evidence" value="ECO:0007669"/>
    <property type="project" value="UniProtKB-SubCell"/>
</dbReference>
<name>A0A1Y2FA32_PROLT</name>
<dbReference type="SUPFAM" id="SSF159065">
    <property type="entry name" value="Dom34/Pelota N-terminal domain-like"/>
    <property type="match status" value="1"/>
</dbReference>
<dbReference type="Gene3D" id="3.30.420.60">
    <property type="entry name" value="eRF1 domain 2"/>
    <property type="match status" value="1"/>
</dbReference>
<dbReference type="PANTHER" id="PTHR10853">
    <property type="entry name" value="PELOTA"/>
    <property type="match status" value="1"/>
</dbReference>
<feature type="domain" description="eRF1/Pelota-like N-terminal" evidence="7">
    <location>
        <begin position="1"/>
        <end position="130"/>
    </location>
</feature>
<comment type="cofactor">
    <cofactor evidence="1 6">
        <name>a divalent metal cation</name>
        <dbReference type="ChEBI" id="CHEBI:60240"/>
    </cofactor>
</comment>
<evidence type="ECO:0000256" key="1">
    <source>
        <dbReference type="ARBA" id="ARBA00001968"/>
    </source>
</evidence>
<dbReference type="GO" id="GO:0070651">
    <property type="term" value="P:nonfunctional rRNA decay"/>
    <property type="evidence" value="ECO:0007669"/>
    <property type="project" value="TreeGrafter"/>
</dbReference>
<comment type="function">
    <text evidence="6">Component of the Dom34-Hbs1 complex, a complex that recognizes stalled ribosomes and triggers the No-Go Decay (NGD) pathway (PubMed:20890290). In the Dom34-Hbs1 complex, dom34 recognizes ribosomes stalled at the 3' end of an mRNA and engages stalled ribosomes by destabilizing mRNA in the mRNA channel. Following ribosome-binding, the Dom34-Hbs1 complex promotes the disassembly of stalled ribosomes, followed by degradation of damaged mRNAs as part of the NGD pathway.</text>
</comment>
<dbReference type="Gene3D" id="2.30.30.870">
    <property type="entry name" value="Pelota, domain A"/>
    <property type="match status" value="1"/>
</dbReference>
<evidence type="ECO:0000313" key="9">
    <source>
        <dbReference type="Proteomes" id="UP000193685"/>
    </source>
</evidence>
<dbReference type="InterPro" id="IPR038069">
    <property type="entry name" value="Pelota/DOM34_N"/>
</dbReference>
<organism evidence="8 9">
    <name type="scientific">Protomyces lactucae-debilis</name>
    <dbReference type="NCBI Taxonomy" id="2754530"/>
    <lineage>
        <taxon>Eukaryota</taxon>
        <taxon>Fungi</taxon>
        <taxon>Dikarya</taxon>
        <taxon>Ascomycota</taxon>
        <taxon>Taphrinomycotina</taxon>
        <taxon>Taphrinomycetes</taxon>
        <taxon>Taphrinales</taxon>
        <taxon>Protomycetaceae</taxon>
        <taxon>Protomyces</taxon>
    </lineage>
</organism>
<dbReference type="InterPro" id="IPR005141">
    <property type="entry name" value="eRF1_2"/>
</dbReference>
<reference evidence="8 9" key="1">
    <citation type="submission" date="2016-07" db="EMBL/GenBank/DDBJ databases">
        <title>Pervasive Adenine N6-methylation of Active Genes in Fungi.</title>
        <authorList>
            <consortium name="DOE Joint Genome Institute"/>
            <person name="Mondo S.J."/>
            <person name="Dannebaum R.O."/>
            <person name="Kuo R.C."/>
            <person name="Labutti K."/>
            <person name="Haridas S."/>
            <person name="Kuo A."/>
            <person name="Salamov A."/>
            <person name="Ahrendt S.R."/>
            <person name="Lipzen A."/>
            <person name="Sullivan W."/>
            <person name="Andreopoulos W.B."/>
            <person name="Clum A."/>
            <person name="Lindquist E."/>
            <person name="Daum C."/>
            <person name="Ramamoorthy G.K."/>
            <person name="Gryganskyi A."/>
            <person name="Culley D."/>
            <person name="Magnuson J.K."/>
            <person name="James T.Y."/>
            <person name="O'Malley M.A."/>
            <person name="Stajich J.E."/>
            <person name="Spatafora J.W."/>
            <person name="Visel A."/>
            <person name="Grigoriev I.V."/>
        </authorList>
    </citation>
    <scope>NUCLEOTIDE SEQUENCE [LARGE SCALE GENOMIC DNA]</scope>
    <source>
        <strain evidence="8 9">12-1054</strain>
    </source>
</reference>
<dbReference type="STRING" id="56484.A0A1Y2FA32"/>
<dbReference type="Pfam" id="PF26356">
    <property type="entry name" value="Pelota_N"/>
    <property type="match status" value="1"/>
</dbReference>
<evidence type="ECO:0000256" key="5">
    <source>
        <dbReference type="ARBA" id="ARBA00022723"/>
    </source>
</evidence>
<dbReference type="Proteomes" id="UP000193685">
    <property type="component" value="Unassembled WGS sequence"/>
</dbReference>
<keyword evidence="5 6" id="KW-0479">Metal-binding</keyword>
<accession>A0A1Y2FA32</accession>
<dbReference type="PANTHER" id="PTHR10853:SF0">
    <property type="entry name" value="PROTEIN PELOTA HOMOLOG"/>
    <property type="match status" value="1"/>
</dbReference>
<dbReference type="Gene3D" id="3.30.1330.30">
    <property type="match status" value="1"/>
</dbReference>
<dbReference type="InterPro" id="IPR029064">
    <property type="entry name" value="Ribosomal_eL30-like_sf"/>
</dbReference>
<dbReference type="AlphaFoldDB" id="A0A1Y2FA32"/>
<proteinExistence type="inferred from homology"/>
<evidence type="ECO:0000256" key="4">
    <source>
        <dbReference type="ARBA" id="ARBA00022490"/>
    </source>
</evidence>
<dbReference type="GO" id="GO:0032790">
    <property type="term" value="P:ribosome disassembly"/>
    <property type="evidence" value="ECO:0007669"/>
    <property type="project" value="TreeGrafter"/>
</dbReference>
<keyword evidence="4 6" id="KW-0963">Cytoplasm</keyword>
<evidence type="ECO:0000256" key="2">
    <source>
        <dbReference type="ARBA" id="ARBA00004496"/>
    </source>
</evidence>
<dbReference type="OMA" id="DDLWHLK"/>
<evidence type="ECO:0000256" key="6">
    <source>
        <dbReference type="RuleBase" id="RU362019"/>
    </source>
</evidence>
<dbReference type="GO" id="GO:0070481">
    <property type="term" value="P:nuclear-transcribed mRNA catabolic process, non-stop decay"/>
    <property type="evidence" value="ECO:0007669"/>
    <property type="project" value="InterPro"/>
</dbReference>
<comment type="similarity">
    <text evidence="3 6">Belongs to the eukaryotic release factor 1 family. Pelota subfamily.</text>
</comment>
<dbReference type="NCBIfam" id="TIGR00111">
    <property type="entry name" value="pelota"/>
    <property type="match status" value="1"/>
</dbReference>
<dbReference type="GO" id="GO:0046872">
    <property type="term" value="F:metal ion binding"/>
    <property type="evidence" value="ECO:0007669"/>
    <property type="project" value="UniProtKB-KW"/>
</dbReference>
<dbReference type="GO" id="GO:0071025">
    <property type="term" value="P:RNA surveillance"/>
    <property type="evidence" value="ECO:0007669"/>
    <property type="project" value="InterPro"/>
</dbReference>
<dbReference type="GeneID" id="63786230"/>
<dbReference type="SMART" id="SM01194">
    <property type="entry name" value="eRF1_1"/>
    <property type="match status" value="1"/>
</dbReference>
<dbReference type="SUPFAM" id="SSF53137">
    <property type="entry name" value="Translational machinery components"/>
    <property type="match status" value="1"/>
</dbReference>
<comment type="caution">
    <text evidence="8">The sequence shown here is derived from an EMBL/GenBank/DDBJ whole genome shotgun (WGS) entry which is preliminary data.</text>
</comment>
<gene>
    <name evidence="8" type="ORF">BCR37DRAFT_381160</name>
</gene>
<dbReference type="RefSeq" id="XP_040724375.1">
    <property type="nucleotide sequence ID" value="XM_040869631.1"/>
</dbReference>
<comment type="subcellular location">
    <subcellularLocation>
        <location evidence="2 6">Cytoplasm</location>
    </subcellularLocation>
</comment>
<dbReference type="InterPro" id="IPR058547">
    <property type="entry name" value="Pelota_N"/>
</dbReference>
<dbReference type="EMBL" id="MCFI01000013">
    <property type="protein sequence ID" value="ORY80487.1"/>
    <property type="molecule type" value="Genomic_DNA"/>
</dbReference>
<protein>
    <recommendedName>
        <fullName evidence="6">Protein DOM34 homolog</fullName>
    </recommendedName>
</protein>
<evidence type="ECO:0000313" key="8">
    <source>
        <dbReference type="EMBL" id="ORY80487.1"/>
    </source>
</evidence>
<dbReference type="OrthoDB" id="10249111at2759"/>
<dbReference type="InterPro" id="IPR042226">
    <property type="entry name" value="eFR1_2_sf"/>
</dbReference>
<dbReference type="GO" id="GO:0070966">
    <property type="term" value="P:nuclear-transcribed mRNA catabolic process, no-go decay"/>
    <property type="evidence" value="ECO:0007669"/>
    <property type="project" value="InterPro"/>
</dbReference>